<feature type="domain" description="GerMN" evidence="2">
    <location>
        <begin position="191"/>
        <end position="286"/>
    </location>
</feature>
<evidence type="ECO:0000259" key="2">
    <source>
        <dbReference type="SMART" id="SM00909"/>
    </source>
</evidence>
<protein>
    <submittedName>
        <fullName evidence="3">LpqB family beta-propeller domain-containing protein</fullName>
    </submittedName>
</protein>
<evidence type="ECO:0000313" key="3">
    <source>
        <dbReference type="EMBL" id="GAA3372126.1"/>
    </source>
</evidence>
<dbReference type="Gene3D" id="2.120.10.30">
    <property type="entry name" value="TolB, C-terminal domain"/>
    <property type="match status" value="1"/>
</dbReference>
<dbReference type="EMBL" id="BAAAYL010000001">
    <property type="protein sequence ID" value="GAA3372126.1"/>
    <property type="molecule type" value="Genomic_DNA"/>
</dbReference>
<dbReference type="Pfam" id="PF10646">
    <property type="entry name" value="Germane"/>
    <property type="match status" value="1"/>
</dbReference>
<reference evidence="4" key="1">
    <citation type="journal article" date="2019" name="Int. J. Syst. Evol. Microbiol.">
        <title>The Global Catalogue of Microorganisms (GCM) 10K type strain sequencing project: providing services to taxonomists for standard genome sequencing and annotation.</title>
        <authorList>
            <consortium name="The Broad Institute Genomics Platform"/>
            <consortium name="The Broad Institute Genome Sequencing Center for Infectious Disease"/>
            <person name="Wu L."/>
            <person name="Ma J."/>
        </authorList>
    </citation>
    <scope>NUCLEOTIDE SEQUENCE [LARGE SCALE GENOMIC DNA]</scope>
    <source>
        <strain evidence="4">JCM 9651</strain>
    </source>
</reference>
<dbReference type="RefSeq" id="WP_345036783.1">
    <property type="nucleotide sequence ID" value="NZ_BAAAYL010000001.1"/>
</dbReference>
<dbReference type="SUPFAM" id="SSF101898">
    <property type="entry name" value="NHL repeat"/>
    <property type="match status" value="1"/>
</dbReference>
<feature type="region of interest" description="Disordered" evidence="1">
    <location>
        <begin position="1"/>
        <end position="29"/>
    </location>
</feature>
<comment type="caution">
    <text evidence="3">The sequence shown here is derived from an EMBL/GenBank/DDBJ whole genome shotgun (WGS) entry which is preliminary data.</text>
</comment>
<evidence type="ECO:0000313" key="4">
    <source>
        <dbReference type="Proteomes" id="UP001499990"/>
    </source>
</evidence>
<dbReference type="InterPro" id="IPR011042">
    <property type="entry name" value="6-blade_b-propeller_TolB-like"/>
</dbReference>
<accession>A0ABP6SBL4</accession>
<dbReference type="InterPro" id="IPR018910">
    <property type="entry name" value="LpqB_C"/>
</dbReference>
<dbReference type="Pfam" id="PF10647">
    <property type="entry name" value="Gmad1"/>
    <property type="match status" value="1"/>
</dbReference>
<feature type="region of interest" description="Disordered" evidence="1">
    <location>
        <begin position="380"/>
        <end position="399"/>
    </location>
</feature>
<dbReference type="Proteomes" id="UP001499990">
    <property type="component" value="Unassembled WGS sequence"/>
</dbReference>
<dbReference type="SMART" id="SM00909">
    <property type="entry name" value="Germane"/>
    <property type="match status" value="1"/>
</dbReference>
<organism evidence="3 4">
    <name type="scientific">Streptomyces sannanensis</name>
    <dbReference type="NCBI Taxonomy" id="285536"/>
    <lineage>
        <taxon>Bacteria</taxon>
        <taxon>Bacillati</taxon>
        <taxon>Actinomycetota</taxon>
        <taxon>Actinomycetes</taxon>
        <taxon>Kitasatosporales</taxon>
        <taxon>Streptomycetaceae</taxon>
        <taxon>Streptomyces</taxon>
    </lineage>
</organism>
<keyword evidence="4" id="KW-1185">Reference proteome</keyword>
<sequence length="581" mass="61735">MPSSGDVDAVDASQRADSQVRVYGVPPREGAAPDEIVDGFLEAMTSVDIQFATARKYLTKQAARSWKPGAGVTVLADGPTARTVPSSGKDDDGRAYDLTGAQIAQLDGQHAYRPAPKGYGKQIHLVREEGPSGREWRIDALPDGLLLGQSDFQRIFRPVNKYYFAADEDQLVADPVYLRQSIDPETRMDPVTQSVKALLDGPTGWLSPVVDSRFPSGTALKAGVKSLAVDEQNTLKVPLNGKASDVDSKRCQQMAAQLLYTVRDLTSSRIGRVELRGPSGSLCVLSEGQADDFVPDRRTVEPPHQYYVDEKARLVRMPSGTESDEAAEPAPGPLGTGGQVRLRAAAVSRDERFAAGVSHDGHSLFVTPLAEGGEMGNSVVTSQDPTPNGGLSAPSWDGRGDLWVADRDPGHSRLLMLDDGAGQPVEVGINGLNGGHVEELRVSADGVRIALLVSQGGKKTLQIGLIERIVQDGKPKVSVIELHQSAPQMEVSAMSWAGPSRLVVVGREAGGVEQLRYIQTDGSTAGAGVLPGANQVKAVAAADDDRLPLLALSEEDGIVKLPPGENWKTVDKEGSSPVYPG</sequence>
<gene>
    <name evidence="3" type="ORF">GCM10020367_25820</name>
</gene>
<dbReference type="InterPro" id="IPR019606">
    <property type="entry name" value="GerMN"/>
</dbReference>
<feature type="region of interest" description="Disordered" evidence="1">
    <location>
        <begin position="317"/>
        <end position="338"/>
    </location>
</feature>
<name>A0ABP6SBL4_9ACTN</name>
<evidence type="ECO:0000256" key="1">
    <source>
        <dbReference type="SAM" id="MobiDB-lite"/>
    </source>
</evidence>
<dbReference type="Pfam" id="PF25976">
    <property type="entry name" value="LpqB_N"/>
    <property type="match status" value="1"/>
</dbReference>
<proteinExistence type="predicted"/>
<dbReference type="InterPro" id="IPR059026">
    <property type="entry name" value="LpqB_N"/>
</dbReference>